<comment type="caution">
    <text evidence="1">The sequence shown here is derived from an EMBL/GenBank/DDBJ whole genome shotgun (WGS) entry which is preliminary data.</text>
</comment>
<evidence type="ECO:0000313" key="1">
    <source>
        <dbReference type="EMBL" id="MEU8132463.1"/>
    </source>
</evidence>
<keyword evidence="2" id="KW-1185">Reference proteome</keyword>
<sequence length="123" mass="12881">MREGHPILARQAARELVERLAAAHGPAAPTTVAAQEVLAYVTFVAGYHVRAGRLYAELALAHPTAPEAARLRRELLADNAHFCWLKAGASPSARELGALVVTVREATGPASALEAAVGRLAAL</sequence>
<evidence type="ECO:0000313" key="2">
    <source>
        <dbReference type="Proteomes" id="UP001551482"/>
    </source>
</evidence>
<dbReference type="Proteomes" id="UP001551482">
    <property type="component" value="Unassembled WGS sequence"/>
</dbReference>
<protein>
    <submittedName>
        <fullName evidence="1">Uncharacterized protein</fullName>
    </submittedName>
</protein>
<dbReference type="EMBL" id="JBEZFP010000005">
    <property type="protein sequence ID" value="MEU8132463.1"/>
    <property type="molecule type" value="Genomic_DNA"/>
</dbReference>
<name>A0ABV3D9Q7_9ACTN</name>
<reference evidence="1 2" key="1">
    <citation type="submission" date="2024-06" db="EMBL/GenBank/DDBJ databases">
        <title>The Natural Products Discovery Center: Release of the First 8490 Sequenced Strains for Exploring Actinobacteria Biosynthetic Diversity.</title>
        <authorList>
            <person name="Kalkreuter E."/>
            <person name="Kautsar S.A."/>
            <person name="Yang D."/>
            <person name="Bader C.D."/>
            <person name="Teijaro C.N."/>
            <person name="Fluegel L."/>
            <person name="Davis C.M."/>
            <person name="Simpson J.R."/>
            <person name="Lauterbach L."/>
            <person name="Steele A.D."/>
            <person name="Gui C."/>
            <person name="Meng S."/>
            <person name="Li G."/>
            <person name="Viehrig K."/>
            <person name="Ye F."/>
            <person name="Su P."/>
            <person name="Kiefer A.F."/>
            <person name="Nichols A."/>
            <person name="Cepeda A.J."/>
            <person name="Yan W."/>
            <person name="Fan B."/>
            <person name="Jiang Y."/>
            <person name="Adhikari A."/>
            <person name="Zheng C.-J."/>
            <person name="Schuster L."/>
            <person name="Cowan T.M."/>
            <person name="Smanski M.J."/>
            <person name="Chevrette M.G."/>
            <person name="De Carvalho L.P.S."/>
            <person name="Shen B."/>
        </authorList>
    </citation>
    <scope>NUCLEOTIDE SEQUENCE [LARGE SCALE GENOMIC DNA]</scope>
    <source>
        <strain evidence="1 2">NPDC048946</strain>
    </source>
</reference>
<gene>
    <name evidence="1" type="ORF">AB0C36_03055</name>
</gene>
<dbReference type="RefSeq" id="WP_358348328.1">
    <property type="nucleotide sequence ID" value="NZ_JBEZFP010000005.1"/>
</dbReference>
<accession>A0ABV3D9Q7</accession>
<organism evidence="1 2">
    <name type="scientific">Streptodolium elevatio</name>
    <dbReference type="NCBI Taxonomy" id="3157996"/>
    <lineage>
        <taxon>Bacteria</taxon>
        <taxon>Bacillati</taxon>
        <taxon>Actinomycetota</taxon>
        <taxon>Actinomycetes</taxon>
        <taxon>Kitasatosporales</taxon>
        <taxon>Streptomycetaceae</taxon>
        <taxon>Streptodolium</taxon>
    </lineage>
</organism>
<proteinExistence type="predicted"/>